<dbReference type="InterPro" id="IPR011049">
    <property type="entry name" value="Serralysin-like_metalloprot_C"/>
</dbReference>
<evidence type="ECO:0008006" key="6">
    <source>
        <dbReference type="Google" id="ProtNLM"/>
    </source>
</evidence>
<dbReference type="PROSITE" id="PS00330">
    <property type="entry name" value="HEMOLYSIN_CALCIUM"/>
    <property type="match status" value="4"/>
</dbReference>
<dbReference type="Proteomes" id="UP000515861">
    <property type="component" value="Chromosome"/>
</dbReference>
<dbReference type="GO" id="GO:0005576">
    <property type="term" value="C:extracellular region"/>
    <property type="evidence" value="ECO:0007669"/>
    <property type="project" value="UniProtKB-SubCell"/>
</dbReference>
<dbReference type="KEGG" id="ssau:H8M03_06170"/>
<gene>
    <name evidence="4" type="ORF">H8M03_06170</name>
</gene>
<evidence type="ECO:0000313" key="5">
    <source>
        <dbReference type="Proteomes" id="UP000515861"/>
    </source>
</evidence>
<evidence type="ECO:0000256" key="2">
    <source>
        <dbReference type="ARBA" id="ARBA00022525"/>
    </source>
</evidence>
<dbReference type="PANTHER" id="PTHR38340:SF1">
    <property type="entry name" value="S-LAYER PROTEIN"/>
    <property type="match status" value="1"/>
</dbReference>
<proteinExistence type="predicted"/>
<dbReference type="PANTHER" id="PTHR38340">
    <property type="entry name" value="S-LAYER PROTEIN"/>
    <property type="match status" value="1"/>
</dbReference>
<dbReference type="InterPro" id="IPR018511">
    <property type="entry name" value="Hemolysin-typ_Ca-bd_CS"/>
</dbReference>
<evidence type="ECO:0000256" key="3">
    <source>
        <dbReference type="SAM" id="MobiDB-lite"/>
    </source>
</evidence>
<dbReference type="AlphaFoldDB" id="A0A7G9L5W6"/>
<organism evidence="4 5">
    <name type="scientific">Sphingomonas sabuli</name>
    <dbReference type="NCBI Taxonomy" id="2764186"/>
    <lineage>
        <taxon>Bacteria</taxon>
        <taxon>Pseudomonadati</taxon>
        <taxon>Pseudomonadota</taxon>
        <taxon>Alphaproteobacteria</taxon>
        <taxon>Sphingomonadales</taxon>
        <taxon>Sphingomonadaceae</taxon>
        <taxon>Sphingomonas</taxon>
    </lineage>
</organism>
<protein>
    <recommendedName>
        <fullName evidence="6">Calcium-binding protein</fullName>
    </recommendedName>
</protein>
<evidence type="ECO:0000256" key="1">
    <source>
        <dbReference type="ARBA" id="ARBA00004613"/>
    </source>
</evidence>
<dbReference type="InterPro" id="IPR001343">
    <property type="entry name" value="Hemolysn_Ca-bd"/>
</dbReference>
<comment type="subcellular location">
    <subcellularLocation>
        <location evidence="1">Secreted</location>
    </subcellularLocation>
</comment>
<name>A0A7G9L5W6_9SPHN</name>
<keyword evidence="5" id="KW-1185">Reference proteome</keyword>
<dbReference type="Gene3D" id="2.150.10.10">
    <property type="entry name" value="Serralysin-like metalloprotease, C-terminal"/>
    <property type="match status" value="2"/>
</dbReference>
<dbReference type="EMBL" id="CP060697">
    <property type="protein sequence ID" value="QNM84015.1"/>
    <property type="molecule type" value="Genomic_DNA"/>
</dbReference>
<dbReference type="SUPFAM" id="SSF51120">
    <property type="entry name" value="beta-Roll"/>
    <property type="match status" value="1"/>
</dbReference>
<evidence type="ECO:0000313" key="4">
    <source>
        <dbReference type="EMBL" id="QNM84015.1"/>
    </source>
</evidence>
<dbReference type="InterPro" id="IPR050557">
    <property type="entry name" value="RTX_toxin/Mannuronan_C5-epim"/>
</dbReference>
<keyword evidence="2" id="KW-0964">Secreted</keyword>
<dbReference type="GO" id="GO:0005509">
    <property type="term" value="F:calcium ion binding"/>
    <property type="evidence" value="ECO:0007669"/>
    <property type="project" value="InterPro"/>
</dbReference>
<reference evidence="4 5" key="1">
    <citation type="submission" date="2020-08" db="EMBL/GenBank/DDBJ databases">
        <title>Sphingomonas sp. sand1-3 16S ribosomal RNA gene Genome sequencing and assembly.</title>
        <authorList>
            <person name="Kang M."/>
        </authorList>
    </citation>
    <scope>NUCLEOTIDE SEQUENCE [LARGE SCALE GENOMIC DNA]</scope>
    <source>
        <strain evidence="5">sand1-3</strain>
    </source>
</reference>
<feature type="region of interest" description="Disordered" evidence="3">
    <location>
        <begin position="85"/>
        <end position="114"/>
    </location>
</feature>
<dbReference type="PRINTS" id="PR00313">
    <property type="entry name" value="CABNDNGRPT"/>
</dbReference>
<sequence length="255" mass="26111">MDGGAGADAYYVDNVGDVIADADSDSTVYIALSAYTLPDTVLFANLLVTTGATVTGNGNVNWITGNIGNDTLYGLGGDDTLEGGNGDDTLDGGIGTDSLRGGEGDDYLTGGAGDDNLTGGAGNDTYYGGNGREQISDTQGTDTYIFTDIADSVFGNPDDIRHTTSADVFDFTLIDADTTVAGNQDFTFFGIEYAPVSSETYGDSLYAGAGNMWATQFDGASSSTIYLYGDVDGGGADFVIKIVLSAGESMPTLIG</sequence>
<dbReference type="Pfam" id="PF00353">
    <property type="entry name" value="HemolysinCabind"/>
    <property type="match status" value="2"/>
</dbReference>
<accession>A0A7G9L5W6</accession>